<evidence type="ECO:0000313" key="7">
    <source>
        <dbReference type="EMBL" id="MBW3095949.1"/>
    </source>
</evidence>
<feature type="transmembrane region" description="Helical" evidence="6">
    <location>
        <begin position="52"/>
        <end position="70"/>
    </location>
</feature>
<comment type="similarity">
    <text evidence="2">Belongs to the TerC family.</text>
</comment>
<evidence type="ECO:0000313" key="8">
    <source>
        <dbReference type="Proteomes" id="UP001430804"/>
    </source>
</evidence>
<evidence type="ECO:0000256" key="1">
    <source>
        <dbReference type="ARBA" id="ARBA00004141"/>
    </source>
</evidence>
<keyword evidence="3 6" id="KW-0812">Transmembrane</keyword>
<keyword evidence="5 6" id="KW-0472">Membrane</keyword>
<feature type="transmembrane region" description="Helical" evidence="6">
    <location>
        <begin position="90"/>
        <end position="109"/>
    </location>
</feature>
<dbReference type="EMBL" id="JAHWQX010000001">
    <property type="protein sequence ID" value="MBW3095949.1"/>
    <property type="molecule type" value="Genomic_DNA"/>
</dbReference>
<evidence type="ECO:0000256" key="5">
    <source>
        <dbReference type="ARBA" id="ARBA00023136"/>
    </source>
</evidence>
<protein>
    <submittedName>
        <fullName evidence="7">Tellurium resistance protein TerC</fullName>
    </submittedName>
</protein>
<dbReference type="Proteomes" id="UP001430804">
    <property type="component" value="Unassembled WGS sequence"/>
</dbReference>
<accession>A0ABS6WJ32</accession>
<dbReference type="Pfam" id="PF03741">
    <property type="entry name" value="TerC"/>
    <property type="match status" value="1"/>
</dbReference>
<evidence type="ECO:0000256" key="6">
    <source>
        <dbReference type="SAM" id="Phobius"/>
    </source>
</evidence>
<feature type="transmembrane region" description="Helical" evidence="6">
    <location>
        <begin position="12"/>
        <end position="31"/>
    </location>
</feature>
<feature type="transmembrane region" description="Helical" evidence="6">
    <location>
        <begin position="136"/>
        <end position="156"/>
    </location>
</feature>
<feature type="transmembrane region" description="Helical" evidence="6">
    <location>
        <begin position="162"/>
        <end position="183"/>
    </location>
</feature>
<dbReference type="InterPro" id="IPR005496">
    <property type="entry name" value="Integral_membrane_TerC"/>
</dbReference>
<feature type="transmembrane region" description="Helical" evidence="6">
    <location>
        <begin position="195"/>
        <end position="220"/>
    </location>
</feature>
<proteinExistence type="inferred from homology"/>
<comment type="caution">
    <text evidence="7">The sequence shown here is derived from an EMBL/GenBank/DDBJ whole genome shotgun (WGS) entry which is preliminary data.</text>
</comment>
<dbReference type="PANTHER" id="PTHR30238">
    <property type="entry name" value="MEMBRANE BOUND PREDICTED REDOX MODULATOR"/>
    <property type="match status" value="1"/>
</dbReference>
<evidence type="ECO:0000256" key="2">
    <source>
        <dbReference type="ARBA" id="ARBA00007511"/>
    </source>
</evidence>
<comment type="subcellular location">
    <subcellularLocation>
        <location evidence="1">Membrane</location>
        <topology evidence="1">Multi-pass membrane protein</topology>
    </subcellularLocation>
</comment>
<gene>
    <name evidence="7" type="ORF">KY465_01510</name>
</gene>
<keyword evidence="4 6" id="KW-1133">Transmembrane helix</keyword>
<sequence>MLAELFSVEHLITFLVLTALETVLGFDNLLYISIEAQRVAPERQAMVRRWGIILALVLRIVLLFIVLQLIEMFQEPLFSVDWGGIVKGEVSGHALIVLAGGVFLIYTALKEITHMMSLEEHEKSSERRGPGSVNKALFLIVAMNLVFSFDTVLSAVALTQNFIVMTAAIVVSGILMVLMANTVANFLKRNRMYEVVGLFVLLLVGIMLMSEGGHLAHLAFFGYDIVAMSKATFYFVLVTMVLIEIVQGRYQRKLMQEKRRMLVDQLDDDGPQSV</sequence>
<evidence type="ECO:0000256" key="3">
    <source>
        <dbReference type="ARBA" id="ARBA00022692"/>
    </source>
</evidence>
<dbReference type="RefSeq" id="WP_219200725.1">
    <property type="nucleotide sequence ID" value="NZ_JAHWQX010000001.1"/>
</dbReference>
<keyword evidence="8" id="KW-1185">Reference proteome</keyword>
<name>A0ABS6WJ32_9HYPH</name>
<organism evidence="7 8">
    <name type="scientific">Pseudohoeflea coraliihabitans</name>
    <dbReference type="NCBI Taxonomy" id="2860393"/>
    <lineage>
        <taxon>Bacteria</taxon>
        <taxon>Pseudomonadati</taxon>
        <taxon>Pseudomonadota</taxon>
        <taxon>Alphaproteobacteria</taxon>
        <taxon>Hyphomicrobiales</taxon>
        <taxon>Rhizobiaceae</taxon>
        <taxon>Pseudohoeflea</taxon>
    </lineage>
</organism>
<reference evidence="7" key="1">
    <citation type="submission" date="2021-07" db="EMBL/GenBank/DDBJ databases">
        <title>Pseudohoeflea marina sp. nov. a polyhydroxyalcanoate-producing bacterium.</title>
        <authorList>
            <person name="Zheng W."/>
            <person name="Yu S."/>
            <person name="Huang Y."/>
        </authorList>
    </citation>
    <scope>NUCLEOTIDE SEQUENCE</scope>
    <source>
        <strain evidence="7">DP4N28-3</strain>
    </source>
</reference>
<feature type="transmembrane region" description="Helical" evidence="6">
    <location>
        <begin position="232"/>
        <end position="250"/>
    </location>
</feature>
<evidence type="ECO:0000256" key="4">
    <source>
        <dbReference type="ARBA" id="ARBA00022989"/>
    </source>
</evidence>
<dbReference type="PANTHER" id="PTHR30238:SF4">
    <property type="entry name" value="SLL1022 PROTEIN"/>
    <property type="match status" value="1"/>
</dbReference>